<dbReference type="InterPro" id="IPR032291">
    <property type="entry name" value="Abn2_C"/>
</dbReference>
<dbReference type="SUPFAM" id="SSF63446">
    <property type="entry name" value="Type I dockerin domain"/>
    <property type="match status" value="1"/>
</dbReference>
<sequence>MNTHTFHQKTAAFLVSSAMLMFLGAVPSLVSTKADAASNKSRVSVHDPSVIKLADGSYYIIGSHLAAARSTDLQNWTWTANSNYGTKNTTFFRDIYTDLAKPAGWSGTSENYDLSGNLWAPDIVWNPDMQKYCMYLSVNGDNWHSSIVLCTADNIDGPYQYSDTIVYSGFETNPANGANHYANTDVEKVLGSHPDLSRYLNSSGKWNAEYGTNAIDPCTFYDEEGNLWMVYGSWFGGIYMLELDEKTGLRDYTVQYKTESYNGAVQSDAYMGVHVAGGHWTSGEGPYIEYMKSPGAEKGYYYMFLSYGHFNNKGGYNMRVFRSENPQGPYVDQNGNSSIYAQAMDNIAGNIGERLMSNYQWSCNTKPNTAQGHNSALMDDDGKLFCIYHNKFDDNYGGHEVRVHQMLLNEDGWPTATAYEYSGETLSADGHTMEAIVGNYELIWHNPNQKFENEKSADVEKPIHITLNADGTVTGDIDATWKITKNGTPYMSFTWGGVTYKGAFIVQEDESDTPVRKMTFTATGINICIWGSKETAYNPVEDIVNLTPVADGTYTIQNVNSALYMHADMDIKNGSAEQNTDAQIWNITAVDNGWYTIRTTHGKALTVENASAENGADIVITDYIGDASQRFRFLDTGGGQYALLTAVSGGNSCADVYNISKDAGANICQWEYWGGDGQKFILEPAVPEKTVLGDVNADGSFNIADAVLLQKWLLAVPNTELADWKAGDFCEDDRLTVFDLCLMKRALIQNK</sequence>
<dbReference type="HOGENOM" id="CLU_009397_1_2_9"/>
<dbReference type="InterPro" id="IPR016134">
    <property type="entry name" value="Dockerin_dom"/>
</dbReference>
<evidence type="ECO:0000259" key="8">
    <source>
        <dbReference type="PROSITE" id="PS51766"/>
    </source>
</evidence>
<dbReference type="InterPro" id="IPR002105">
    <property type="entry name" value="Dockerin_1_rpt"/>
</dbReference>
<comment type="similarity">
    <text evidence="2">Belongs to the glycosyl hydrolase 43 family.</text>
</comment>
<keyword evidence="10" id="KW-1185">Reference proteome</keyword>
<dbReference type="CDD" id="cd00161">
    <property type="entry name" value="beta-trefoil_Ricin-like"/>
    <property type="match status" value="1"/>
</dbReference>
<accession>D4LBV5</accession>
<feature type="chain" id="PRO_5003060834" evidence="7">
    <location>
        <begin position="37"/>
        <end position="751"/>
    </location>
</feature>
<dbReference type="PANTHER" id="PTHR43301:SF3">
    <property type="entry name" value="ARABINAN ENDO-1,5-ALPHA-L-ARABINOSIDASE A-RELATED"/>
    <property type="match status" value="1"/>
</dbReference>
<dbReference type="SUPFAM" id="SSF50370">
    <property type="entry name" value="Ricin B-like lectins"/>
    <property type="match status" value="1"/>
</dbReference>
<keyword evidence="4" id="KW-0326">Glycosidase</keyword>
<evidence type="ECO:0000256" key="2">
    <source>
        <dbReference type="ARBA" id="ARBA00009865"/>
    </source>
</evidence>
<dbReference type="Pfam" id="PF04616">
    <property type="entry name" value="Glyco_hydro_43"/>
    <property type="match status" value="1"/>
</dbReference>
<dbReference type="CAZy" id="GH43">
    <property type="family name" value="Glycoside Hydrolase Family 43"/>
</dbReference>
<dbReference type="PROSITE" id="PS51766">
    <property type="entry name" value="DOCKERIN"/>
    <property type="match status" value="1"/>
</dbReference>
<dbReference type="InterPro" id="IPR006710">
    <property type="entry name" value="Glyco_hydro_43"/>
</dbReference>
<dbReference type="KEGG" id="rch:RUM_09280"/>
<proteinExistence type="inferred from homology"/>
<comment type="pathway">
    <text evidence="1">Glycan metabolism; L-arabinan degradation.</text>
</comment>
<organism evidence="9 10">
    <name type="scientific">Ruminococcus champanellensis (strain DSM 18848 / JCM 17042 / KCTC 15320 / 18P13)</name>
    <dbReference type="NCBI Taxonomy" id="213810"/>
    <lineage>
        <taxon>Bacteria</taxon>
        <taxon>Bacillati</taxon>
        <taxon>Bacillota</taxon>
        <taxon>Clostridia</taxon>
        <taxon>Eubacteriales</taxon>
        <taxon>Oscillospiraceae</taxon>
        <taxon>Ruminococcus</taxon>
    </lineage>
</organism>
<dbReference type="Gene3D" id="2.115.10.20">
    <property type="entry name" value="Glycosyl hydrolase domain, family 43"/>
    <property type="match status" value="1"/>
</dbReference>
<feature type="active site" description="Proton acceptor" evidence="5">
    <location>
        <position position="47"/>
    </location>
</feature>
<dbReference type="InterPro" id="IPR000772">
    <property type="entry name" value="Ricin_B_lectin"/>
</dbReference>
<dbReference type="GO" id="GO:0004553">
    <property type="term" value="F:hydrolase activity, hydrolyzing O-glycosyl compounds"/>
    <property type="evidence" value="ECO:0007669"/>
    <property type="project" value="InterPro"/>
</dbReference>
<keyword evidence="3" id="KW-0378">Hydrolase</keyword>
<dbReference type="InterPro" id="IPR036439">
    <property type="entry name" value="Dockerin_dom_sf"/>
</dbReference>
<dbReference type="Gene3D" id="1.10.1330.10">
    <property type="entry name" value="Dockerin domain"/>
    <property type="match status" value="1"/>
</dbReference>
<dbReference type="SUPFAM" id="SSF75005">
    <property type="entry name" value="Arabinanase/levansucrase/invertase"/>
    <property type="match status" value="1"/>
</dbReference>
<evidence type="ECO:0000313" key="9">
    <source>
        <dbReference type="EMBL" id="CBL17100.1"/>
    </source>
</evidence>
<dbReference type="Pfam" id="PF14200">
    <property type="entry name" value="RicinB_lectin_2"/>
    <property type="match status" value="1"/>
</dbReference>
<evidence type="ECO:0000256" key="7">
    <source>
        <dbReference type="SAM" id="SignalP"/>
    </source>
</evidence>
<dbReference type="InterPro" id="IPR023296">
    <property type="entry name" value="Glyco_hydro_beta-prop_sf"/>
</dbReference>
<reference evidence="9" key="1">
    <citation type="submission" date="2010-03" db="EMBL/GenBank/DDBJ databases">
        <title>The genome sequence of Ruminococcus sp. 18P13.</title>
        <authorList>
            <consortium name="metaHIT consortium -- http://www.metahit.eu/"/>
            <person name="Pajon A."/>
            <person name="Turner K."/>
            <person name="Parkhill J."/>
            <person name="Bernalier A."/>
        </authorList>
    </citation>
    <scope>NUCLEOTIDE SEQUENCE [LARGE SCALE GENOMIC DNA]</scope>
    <source>
        <strain evidence="9">Type strain: 18P13</strain>
    </source>
</reference>
<dbReference type="CAZy" id="CBM13">
    <property type="family name" value="Carbohydrate-Binding Module Family 13"/>
</dbReference>
<evidence type="ECO:0000256" key="1">
    <source>
        <dbReference type="ARBA" id="ARBA00004834"/>
    </source>
</evidence>
<dbReference type="Gene3D" id="2.40.128.10">
    <property type="match status" value="1"/>
</dbReference>
<dbReference type="CDD" id="cd18832">
    <property type="entry name" value="GH43_GsAbnA-like"/>
    <property type="match status" value="1"/>
</dbReference>
<evidence type="ECO:0000256" key="4">
    <source>
        <dbReference type="ARBA" id="ARBA00023295"/>
    </source>
</evidence>
<protein>
    <submittedName>
        <fullName evidence="9">Beta-xylosidase</fullName>
    </submittedName>
</protein>
<dbReference type="PATRIC" id="fig|213810.4.peg.837"/>
<dbReference type="CDD" id="cd14256">
    <property type="entry name" value="Dockerin_I"/>
    <property type="match status" value="1"/>
</dbReference>
<evidence type="ECO:0000256" key="6">
    <source>
        <dbReference type="PIRSR" id="PIRSR606710-2"/>
    </source>
</evidence>
<dbReference type="GO" id="GO:0000272">
    <property type="term" value="P:polysaccharide catabolic process"/>
    <property type="evidence" value="ECO:0007669"/>
    <property type="project" value="InterPro"/>
</dbReference>
<reference evidence="9" key="2">
    <citation type="submission" date="2010-03" db="EMBL/GenBank/DDBJ databases">
        <authorList>
            <person name="Pajon A."/>
        </authorList>
    </citation>
    <scope>NUCLEOTIDE SEQUENCE</scope>
    <source>
        <strain evidence="9">Type strain: 18P13</strain>
    </source>
</reference>
<evidence type="ECO:0000256" key="5">
    <source>
        <dbReference type="PIRSR" id="PIRSR606710-1"/>
    </source>
</evidence>
<name>D4LBV5_RUMC1</name>
<dbReference type="Proteomes" id="UP000007054">
    <property type="component" value="Chromosome"/>
</dbReference>
<dbReference type="InterPro" id="IPR050727">
    <property type="entry name" value="GH43_arabinanases"/>
</dbReference>
<dbReference type="Pfam" id="PF16369">
    <property type="entry name" value="GH43_C"/>
    <property type="match status" value="1"/>
</dbReference>
<feature type="domain" description="Dockerin" evidence="8">
    <location>
        <begin position="688"/>
        <end position="751"/>
    </location>
</feature>
<evidence type="ECO:0000256" key="3">
    <source>
        <dbReference type="ARBA" id="ARBA00022801"/>
    </source>
</evidence>
<gene>
    <name evidence="9" type="ordered locus">RUM_09280</name>
</gene>
<dbReference type="STRING" id="213810.RUM_09280"/>
<dbReference type="Pfam" id="PF00404">
    <property type="entry name" value="Dockerin_1"/>
    <property type="match status" value="1"/>
</dbReference>
<dbReference type="EMBL" id="FP929052">
    <property type="protein sequence ID" value="CBL17100.1"/>
    <property type="molecule type" value="Genomic_DNA"/>
</dbReference>
<dbReference type="Gene3D" id="2.80.10.50">
    <property type="match status" value="2"/>
</dbReference>
<dbReference type="PANTHER" id="PTHR43301">
    <property type="entry name" value="ARABINAN ENDO-1,5-ALPHA-L-ARABINOSIDASE"/>
    <property type="match status" value="1"/>
</dbReference>
<feature type="active site" description="Proton donor" evidence="5">
    <location>
        <position position="284"/>
    </location>
</feature>
<feature type="site" description="Important for catalytic activity, responsible for pKa modulation of the active site Glu and correct orientation of both the proton donor and substrate" evidence="6">
    <location>
        <position position="216"/>
    </location>
</feature>
<dbReference type="AlphaFoldDB" id="D4LBV5"/>
<keyword evidence="7" id="KW-0732">Signal</keyword>
<dbReference type="InterPro" id="IPR035992">
    <property type="entry name" value="Ricin_B-like_lectins"/>
</dbReference>
<evidence type="ECO:0000313" key="10">
    <source>
        <dbReference type="Proteomes" id="UP000007054"/>
    </source>
</evidence>
<feature type="signal peptide" evidence="7">
    <location>
        <begin position="1"/>
        <end position="36"/>
    </location>
</feature>